<dbReference type="GO" id="GO:0012505">
    <property type="term" value="C:endomembrane system"/>
    <property type="evidence" value="ECO:0007669"/>
    <property type="project" value="UniProtKB-SubCell"/>
</dbReference>
<dbReference type="VEuPathDB" id="FungiDB:CCM_01306"/>
<organism evidence="11 12">
    <name type="scientific">Cordyceps militaris (strain CM01)</name>
    <name type="common">Caterpillar fungus</name>
    <dbReference type="NCBI Taxonomy" id="983644"/>
    <lineage>
        <taxon>Eukaryota</taxon>
        <taxon>Fungi</taxon>
        <taxon>Dikarya</taxon>
        <taxon>Ascomycota</taxon>
        <taxon>Pezizomycotina</taxon>
        <taxon>Sordariomycetes</taxon>
        <taxon>Hypocreomycetidae</taxon>
        <taxon>Hypocreales</taxon>
        <taxon>Cordycipitaceae</taxon>
        <taxon>Cordyceps</taxon>
    </lineage>
</organism>
<dbReference type="OMA" id="HEGRANY"/>
<evidence type="ECO:0000313" key="12">
    <source>
        <dbReference type="Proteomes" id="UP000001610"/>
    </source>
</evidence>
<dbReference type="GO" id="GO:0015369">
    <property type="term" value="F:calcium:proton antiporter activity"/>
    <property type="evidence" value="ECO:0007669"/>
    <property type="project" value="TreeGrafter"/>
</dbReference>
<evidence type="ECO:0000313" key="11">
    <source>
        <dbReference type="EMBL" id="EGX96648.1"/>
    </source>
</evidence>
<evidence type="ECO:0000256" key="1">
    <source>
        <dbReference type="ARBA" id="ARBA00004127"/>
    </source>
</evidence>
<feature type="domain" description="Sodium/calcium exchanger membrane region" evidence="10">
    <location>
        <begin position="113"/>
        <end position="271"/>
    </location>
</feature>
<evidence type="ECO:0000256" key="7">
    <source>
        <dbReference type="ARBA" id="ARBA00023136"/>
    </source>
</evidence>
<evidence type="ECO:0000256" key="9">
    <source>
        <dbReference type="SAM" id="Phobius"/>
    </source>
</evidence>
<keyword evidence="3" id="KW-0813">Transport</keyword>
<keyword evidence="4 9" id="KW-0812">Transmembrane</keyword>
<dbReference type="InParanoid" id="G3J4D1"/>
<gene>
    <name evidence="11" type="ORF">CCM_01306</name>
</gene>
<dbReference type="HOGENOM" id="CLU_008721_2_1_1"/>
<dbReference type="GeneID" id="18163337"/>
<feature type="region of interest" description="Disordered" evidence="8">
    <location>
        <begin position="1"/>
        <end position="69"/>
    </location>
</feature>
<comment type="subcellular location">
    <subcellularLocation>
        <location evidence="1">Endomembrane system</location>
        <topology evidence="1">Multi-pass membrane protein</topology>
    </subcellularLocation>
</comment>
<feature type="transmembrane region" description="Helical" evidence="9">
    <location>
        <begin position="115"/>
        <end position="134"/>
    </location>
</feature>
<dbReference type="eggNOG" id="KOG1397">
    <property type="taxonomic scope" value="Eukaryota"/>
</dbReference>
<dbReference type="InterPro" id="IPR004713">
    <property type="entry name" value="CaH_exchang"/>
</dbReference>
<feature type="transmembrane region" description="Helical" evidence="9">
    <location>
        <begin position="176"/>
        <end position="197"/>
    </location>
</feature>
<keyword evidence="12" id="KW-1185">Reference proteome</keyword>
<evidence type="ECO:0000256" key="4">
    <source>
        <dbReference type="ARBA" id="ARBA00022692"/>
    </source>
</evidence>
<feature type="transmembrane region" description="Helical" evidence="9">
    <location>
        <begin position="248"/>
        <end position="269"/>
    </location>
</feature>
<feature type="compositionally biased region" description="Low complexity" evidence="8">
    <location>
        <begin position="17"/>
        <end position="37"/>
    </location>
</feature>
<dbReference type="OrthoDB" id="1699231at2759"/>
<feature type="transmembrane region" description="Helical" evidence="9">
    <location>
        <begin position="341"/>
        <end position="361"/>
    </location>
</feature>
<feature type="transmembrane region" description="Helical" evidence="9">
    <location>
        <begin position="308"/>
        <end position="329"/>
    </location>
</feature>
<dbReference type="GO" id="GO:0000329">
    <property type="term" value="C:fungal-type vacuole membrane"/>
    <property type="evidence" value="ECO:0007669"/>
    <property type="project" value="TreeGrafter"/>
</dbReference>
<keyword evidence="5 9" id="KW-1133">Transmembrane helix</keyword>
<feature type="transmembrane region" description="Helical" evidence="9">
    <location>
        <begin position="382"/>
        <end position="407"/>
    </location>
</feature>
<protein>
    <submittedName>
        <fullName evidence="11">Vacuolar calcium ion transporter /H(+) exchanger</fullName>
    </submittedName>
</protein>
<dbReference type="Gene3D" id="1.20.1420.30">
    <property type="entry name" value="NCX, central ion-binding region"/>
    <property type="match status" value="1"/>
</dbReference>
<dbReference type="PANTHER" id="PTHR31503:SF22">
    <property type="entry name" value="VACUOLAR CALCIUM ION TRANSPORTER"/>
    <property type="match status" value="1"/>
</dbReference>
<feature type="transmembrane region" description="Helical" evidence="9">
    <location>
        <begin position="413"/>
        <end position="436"/>
    </location>
</feature>
<dbReference type="PANTHER" id="PTHR31503">
    <property type="entry name" value="VACUOLAR CALCIUM ION TRANSPORTER"/>
    <property type="match status" value="1"/>
</dbReference>
<sequence>MSSTTNTAFRQRHHNQAAAAAAMSTSSTTPSSSSLPTSRRRSSPSVEDPALIDPRSAADSGPAAPGLLRRSDTFGQLTAILSDEYIGESKPLLLAVPTAIALSLLIPRLPPAVVFLLNGAALVPLAALNILAVLTLTKNARVWGGLFRAVGGNSTEFIISAVALTYDESALVQQTMIGIIVNYALLVLGGSFLHASYGRKDAVFSKTRTSIMSSLVMVTSFCLVIPTVMSLTTSAEGIDSPETIDRGILNLSHITAAALVLLFFTYLSFRFVTHGQFFPVNPGATQFNPDSRTNTQLEDKPQTTIGPFVLSAGLLGSLFCTVICARFVLRSLDGAAESLHMTKTFIAFVVLPLIVNSAKSVSIIRHARPEESSATYMSRLDFAIRSVMTNVLDTLLFNIPLLVFLGWGLDQPMMLVFGLFDAVVFVLSVTIMTFLIRYGKTTYFESCMLMGTYLSMAIVFFVRPDFAHGARPTQQLGLHSLHSPHSPPQASVL</sequence>
<keyword evidence="6" id="KW-0406">Ion transport</keyword>
<evidence type="ECO:0000259" key="10">
    <source>
        <dbReference type="Pfam" id="PF01699"/>
    </source>
</evidence>
<dbReference type="Pfam" id="PF01699">
    <property type="entry name" value="Na_Ca_ex"/>
    <property type="match status" value="2"/>
</dbReference>
<accession>G3J4D1</accession>
<dbReference type="RefSeq" id="XP_006666525.1">
    <property type="nucleotide sequence ID" value="XM_006666462.1"/>
</dbReference>
<feature type="transmembrane region" description="Helical" evidence="9">
    <location>
        <begin position="209"/>
        <end position="228"/>
    </location>
</feature>
<dbReference type="GO" id="GO:0006874">
    <property type="term" value="P:intracellular calcium ion homeostasis"/>
    <property type="evidence" value="ECO:0007669"/>
    <property type="project" value="TreeGrafter"/>
</dbReference>
<dbReference type="KEGG" id="cmt:CCM_01306"/>
<name>G3J4D1_CORMM</name>
<evidence type="ECO:0000256" key="3">
    <source>
        <dbReference type="ARBA" id="ARBA00022448"/>
    </source>
</evidence>
<reference evidence="11 12" key="1">
    <citation type="journal article" date="2011" name="Genome Biol.">
        <title>Genome sequence of the insect pathogenic fungus Cordyceps militaris, a valued traditional Chinese medicine.</title>
        <authorList>
            <person name="Zheng P."/>
            <person name="Xia Y."/>
            <person name="Xiao G."/>
            <person name="Xiong C."/>
            <person name="Hu X."/>
            <person name="Zhang S."/>
            <person name="Zheng H."/>
            <person name="Huang Y."/>
            <person name="Zhou Y."/>
            <person name="Wang S."/>
            <person name="Zhao G.P."/>
            <person name="Liu X."/>
            <person name="St Leger R.J."/>
            <person name="Wang C."/>
        </authorList>
    </citation>
    <scope>NUCLEOTIDE SEQUENCE [LARGE SCALE GENOMIC DNA]</scope>
    <source>
        <strain evidence="11 12">CM01</strain>
    </source>
</reference>
<dbReference type="InterPro" id="IPR004837">
    <property type="entry name" value="NaCa_Exmemb"/>
</dbReference>
<feature type="transmembrane region" description="Helical" evidence="9">
    <location>
        <begin position="146"/>
        <end position="164"/>
    </location>
</feature>
<evidence type="ECO:0000256" key="8">
    <source>
        <dbReference type="SAM" id="MobiDB-lite"/>
    </source>
</evidence>
<dbReference type="InterPro" id="IPR044880">
    <property type="entry name" value="NCX_ion-bd_dom_sf"/>
</dbReference>
<evidence type="ECO:0000256" key="5">
    <source>
        <dbReference type="ARBA" id="ARBA00022989"/>
    </source>
</evidence>
<feature type="domain" description="Sodium/calcium exchanger membrane region" evidence="10">
    <location>
        <begin position="312"/>
        <end position="461"/>
    </location>
</feature>
<dbReference type="Proteomes" id="UP000001610">
    <property type="component" value="Unassembled WGS sequence"/>
</dbReference>
<dbReference type="AlphaFoldDB" id="G3J4D1"/>
<proteinExistence type="inferred from homology"/>
<evidence type="ECO:0000256" key="6">
    <source>
        <dbReference type="ARBA" id="ARBA00023065"/>
    </source>
</evidence>
<keyword evidence="7 9" id="KW-0472">Membrane</keyword>
<evidence type="ECO:0000256" key="2">
    <source>
        <dbReference type="ARBA" id="ARBA00008170"/>
    </source>
</evidence>
<dbReference type="EMBL" id="JH126399">
    <property type="protein sequence ID" value="EGX96648.1"/>
    <property type="molecule type" value="Genomic_DNA"/>
</dbReference>
<comment type="similarity">
    <text evidence="2">Belongs to the Ca(2+):cation antiporter (CaCA) (TC 2.A.19) family.</text>
</comment>
<feature type="transmembrane region" description="Helical" evidence="9">
    <location>
        <begin position="443"/>
        <end position="462"/>
    </location>
</feature>